<dbReference type="RefSeq" id="WP_009858165.1">
    <property type="nucleotide sequence ID" value="NZ_JAAOCD010000001.1"/>
</dbReference>
<feature type="transmembrane region" description="Helical" evidence="3">
    <location>
        <begin position="95"/>
        <end position="114"/>
    </location>
</feature>
<feature type="domain" description="GGDEF" evidence="4">
    <location>
        <begin position="250"/>
        <end position="384"/>
    </location>
</feature>
<evidence type="ECO:0000259" key="4">
    <source>
        <dbReference type="PROSITE" id="PS50887"/>
    </source>
</evidence>
<dbReference type="NCBIfam" id="TIGR00254">
    <property type="entry name" value="GGDEF"/>
    <property type="match status" value="1"/>
</dbReference>
<dbReference type="SMART" id="SM00267">
    <property type="entry name" value="GGDEF"/>
    <property type="match status" value="1"/>
</dbReference>
<dbReference type="PANTHER" id="PTHR45138:SF9">
    <property type="entry name" value="DIGUANYLATE CYCLASE DGCM-RELATED"/>
    <property type="match status" value="1"/>
</dbReference>
<sequence length="390" mass="41815">MTLHEPTLFVLLLLGYAMLGLQLVTASRRLFGGEALRGWGLGNSLMLAGYLFLLVDVVAPQPVWVVASNGLIVLGEFVFVAALQRFVDQAPPPRWLVMGGLACALSMAPLMMLATPTRMAIMSLIAAAPLAWGGWLVVRQWREAERSLRPVGAMLALVAATLLIRCVHAVLQPSAYVDMTQPNPVQTLVAVAAYVALLGAGFGFVLACTERASRSLERLASHDHLTGALNRQAAEPLLAQALRRARRGGGCVAFVLIDLDRFKQVNDRHGHVFGDEVLRRFAQTVRTRLRASDLLVRLGGEEFALVLPDSDAAGARRVLEQLRGDCREMGLHTEAGQACPVSFSAGIALSPQGRVDGEALYRAADGALYAAKRGGRDRAVLAGADETIPA</sequence>
<feature type="transmembrane region" description="Helical" evidence="3">
    <location>
        <begin position="120"/>
        <end position="138"/>
    </location>
</feature>
<feature type="transmembrane region" description="Helical" evidence="3">
    <location>
        <begin position="61"/>
        <end position="83"/>
    </location>
</feature>
<proteinExistence type="predicted"/>
<dbReference type="PANTHER" id="PTHR45138">
    <property type="entry name" value="REGULATORY COMPONENTS OF SENSORY TRANSDUCTION SYSTEM"/>
    <property type="match status" value="1"/>
</dbReference>
<dbReference type="Pfam" id="PF00990">
    <property type="entry name" value="GGDEF"/>
    <property type="match status" value="1"/>
</dbReference>
<evidence type="ECO:0000256" key="2">
    <source>
        <dbReference type="ARBA" id="ARBA00034247"/>
    </source>
</evidence>
<organism evidence="5 6">
    <name type="scientific">Rubrivivax benzoatilyticus</name>
    <dbReference type="NCBI Taxonomy" id="316997"/>
    <lineage>
        <taxon>Bacteria</taxon>
        <taxon>Pseudomonadati</taxon>
        <taxon>Pseudomonadota</taxon>
        <taxon>Betaproteobacteria</taxon>
        <taxon>Burkholderiales</taxon>
        <taxon>Sphaerotilaceae</taxon>
        <taxon>Rubrivivax</taxon>
    </lineage>
</organism>
<keyword evidence="3" id="KW-0472">Membrane</keyword>
<feature type="transmembrane region" description="Helical" evidence="3">
    <location>
        <begin position="150"/>
        <end position="171"/>
    </location>
</feature>
<dbReference type="Gene3D" id="3.30.70.270">
    <property type="match status" value="1"/>
</dbReference>
<dbReference type="InterPro" id="IPR043128">
    <property type="entry name" value="Rev_trsase/Diguanyl_cyclase"/>
</dbReference>
<evidence type="ECO:0000313" key="5">
    <source>
        <dbReference type="EMBL" id="NHK97119.1"/>
    </source>
</evidence>
<dbReference type="CDD" id="cd01949">
    <property type="entry name" value="GGDEF"/>
    <property type="match status" value="1"/>
</dbReference>
<dbReference type="EMBL" id="JAAOCD010000001">
    <property type="protein sequence ID" value="NHK97119.1"/>
    <property type="molecule type" value="Genomic_DNA"/>
</dbReference>
<keyword evidence="3" id="KW-1133">Transmembrane helix</keyword>
<keyword evidence="3" id="KW-0812">Transmembrane</keyword>
<comment type="catalytic activity">
    <reaction evidence="2">
        <text>2 GTP = 3',3'-c-di-GMP + 2 diphosphate</text>
        <dbReference type="Rhea" id="RHEA:24898"/>
        <dbReference type="ChEBI" id="CHEBI:33019"/>
        <dbReference type="ChEBI" id="CHEBI:37565"/>
        <dbReference type="ChEBI" id="CHEBI:58805"/>
        <dbReference type="EC" id="2.7.7.65"/>
    </reaction>
</comment>
<comment type="caution">
    <text evidence="5">The sequence shown here is derived from an EMBL/GenBank/DDBJ whole genome shotgun (WGS) entry which is preliminary data.</text>
</comment>
<dbReference type="InterPro" id="IPR050469">
    <property type="entry name" value="Diguanylate_Cyclase"/>
</dbReference>
<gene>
    <name evidence="5" type="ORF">G7087_01890</name>
</gene>
<evidence type="ECO:0000313" key="6">
    <source>
        <dbReference type="Proteomes" id="UP000802098"/>
    </source>
</evidence>
<dbReference type="InterPro" id="IPR029787">
    <property type="entry name" value="Nucleotide_cyclase"/>
</dbReference>
<dbReference type="Proteomes" id="UP000802098">
    <property type="component" value="Unassembled WGS sequence"/>
</dbReference>
<dbReference type="PROSITE" id="PS50887">
    <property type="entry name" value="GGDEF"/>
    <property type="match status" value="1"/>
</dbReference>
<feature type="transmembrane region" description="Helical" evidence="3">
    <location>
        <begin position="36"/>
        <end position="55"/>
    </location>
</feature>
<protein>
    <recommendedName>
        <fullName evidence="1">diguanylate cyclase</fullName>
        <ecNumber evidence="1">2.7.7.65</ecNumber>
    </recommendedName>
</protein>
<keyword evidence="6" id="KW-1185">Reference proteome</keyword>
<evidence type="ECO:0000256" key="3">
    <source>
        <dbReference type="SAM" id="Phobius"/>
    </source>
</evidence>
<accession>A0ABX0HUQ5</accession>
<dbReference type="InterPro" id="IPR000160">
    <property type="entry name" value="GGDEF_dom"/>
</dbReference>
<reference evidence="5 6" key="1">
    <citation type="submission" date="2020-03" db="EMBL/GenBank/DDBJ databases">
        <title>Rubrivivax benzoatilyticus JA2 (sequenced after 10 years sub-culturing).</title>
        <authorList>
            <person name="Gupta D."/>
            <person name="Chintalapati S."/>
            <person name="Chintalapati V.R."/>
        </authorList>
    </citation>
    <scope>NUCLEOTIDE SEQUENCE [LARGE SCALE GENOMIC DNA]</scope>
    <source>
        <strain evidence="5 6">JA2-Mal</strain>
    </source>
</reference>
<feature type="transmembrane region" description="Helical" evidence="3">
    <location>
        <begin position="191"/>
        <end position="209"/>
    </location>
</feature>
<feature type="transmembrane region" description="Helical" evidence="3">
    <location>
        <begin position="6"/>
        <end position="24"/>
    </location>
</feature>
<name>A0ABX0HUQ5_9BURK</name>
<evidence type="ECO:0000256" key="1">
    <source>
        <dbReference type="ARBA" id="ARBA00012528"/>
    </source>
</evidence>
<dbReference type="EC" id="2.7.7.65" evidence="1"/>
<dbReference type="SUPFAM" id="SSF55073">
    <property type="entry name" value="Nucleotide cyclase"/>
    <property type="match status" value="1"/>
</dbReference>